<reference evidence="2 3" key="1">
    <citation type="submission" date="2018-06" db="EMBL/GenBank/DDBJ databases">
        <authorList>
            <consortium name="Pathogen Informatics"/>
            <person name="Doyle S."/>
        </authorList>
    </citation>
    <scope>NUCLEOTIDE SEQUENCE [LARGE SCALE GENOMIC DNA]</scope>
    <source>
        <strain evidence="2 3">NCTC10359</strain>
    </source>
</reference>
<proteinExistence type="predicted"/>
<feature type="transmembrane region" description="Helical" evidence="1">
    <location>
        <begin position="53"/>
        <end position="72"/>
    </location>
</feature>
<gene>
    <name evidence="2" type="ORF">NCTC10359_02711</name>
</gene>
<evidence type="ECO:0000313" key="2">
    <source>
        <dbReference type="EMBL" id="STZ64261.1"/>
    </source>
</evidence>
<feature type="transmembrane region" description="Helical" evidence="1">
    <location>
        <begin position="93"/>
        <end position="113"/>
    </location>
</feature>
<dbReference type="AlphaFoldDB" id="A0A378TUG4"/>
<keyword evidence="1" id="KW-1133">Transmembrane helix</keyword>
<feature type="transmembrane region" description="Helical" evidence="1">
    <location>
        <begin position="21"/>
        <end position="41"/>
    </location>
</feature>
<accession>A0A378TUG4</accession>
<evidence type="ECO:0000256" key="1">
    <source>
        <dbReference type="SAM" id="Phobius"/>
    </source>
</evidence>
<organism evidence="2 3">
    <name type="scientific">Moraxella lacunata</name>
    <dbReference type="NCBI Taxonomy" id="477"/>
    <lineage>
        <taxon>Bacteria</taxon>
        <taxon>Pseudomonadati</taxon>
        <taxon>Pseudomonadota</taxon>
        <taxon>Gammaproteobacteria</taxon>
        <taxon>Moraxellales</taxon>
        <taxon>Moraxellaceae</taxon>
        <taxon>Moraxella</taxon>
    </lineage>
</organism>
<sequence>MNDNDNDNIDFKKEYWRLLELPLMVISIFYFVLMMVFRESVRNFLRANGEFPFIIMILLAFMAFVVIIHFIGKKLMLGFCLKKQFSRQQLDHYNRIAKIVHAIAMITMMAWLFDLW</sequence>
<protein>
    <submittedName>
        <fullName evidence="2">Uncharacterized protein</fullName>
    </submittedName>
</protein>
<dbReference type="RefSeq" id="WP_115008490.1">
    <property type="nucleotide sequence ID" value="NZ_UGQU01000004.1"/>
</dbReference>
<keyword evidence="1" id="KW-0472">Membrane</keyword>
<dbReference type="Proteomes" id="UP000254437">
    <property type="component" value="Unassembled WGS sequence"/>
</dbReference>
<dbReference type="EMBL" id="UGQU01000004">
    <property type="protein sequence ID" value="STZ64261.1"/>
    <property type="molecule type" value="Genomic_DNA"/>
</dbReference>
<evidence type="ECO:0000313" key="3">
    <source>
        <dbReference type="Proteomes" id="UP000254437"/>
    </source>
</evidence>
<keyword evidence="1" id="KW-0812">Transmembrane</keyword>
<name>A0A378TUG4_MORLA</name>